<dbReference type="InterPro" id="IPR000445">
    <property type="entry name" value="HhH_motif"/>
</dbReference>
<dbReference type="SUPFAM" id="SSF48150">
    <property type="entry name" value="DNA-glycosylase"/>
    <property type="match status" value="1"/>
</dbReference>
<dbReference type="Pfam" id="PF00633">
    <property type="entry name" value="HHH"/>
    <property type="match status" value="1"/>
</dbReference>
<dbReference type="Pfam" id="PF00730">
    <property type="entry name" value="HhH-GPD"/>
    <property type="match status" value="1"/>
</dbReference>
<feature type="binding site" evidence="10">
    <location>
        <position position="188"/>
    </location>
    <ligand>
        <name>[4Fe-4S] cluster</name>
        <dbReference type="ChEBI" id="CHEBI:49883"/>
    </ligand>
</feature>
<dbReference type="GO" id="GO:0019104">
    <property type="term" value="F:DNA N-glycosylase activity"/>
    <property type="evidence" value="ECO:0007669"/>
    <property type="project" value="UniProtKB-UniRule"/>
</dbReference>
<keyword evidence="4 10" id="KW-0227">DNA damage</keyword>
<dbReference type="NCBIfam" id="TIGR01083">
    <property type="entry name" value="nth"/>
    <property type="match status" value="1"/>
</dbReference>
<dbReference type="Gene3D" id="1.10.340.30">
    <property type="entry name" value="Hypothetical protein, domain 2"/>
    <property type="match status" value="1"/>
</dbReference>
<evidence type="ECO:0000259" key="11">
    <source>
        <dbReference type="SMART" id="SM00478"/>
    </source>
</evidence>
<evidence type="ECO:0000256" key="4">
    <source>
        <dbReference type="ARBA" id="ARBA00022763"/>
    </source>
</evidence>
<evidence type="ECO:0000256" key="3">
    <source>
        <dbReference type="ARBA" id="ARBA00022723"/>
    </source>
</evidence>
<keyword evidence="10 12" id="KW-0456">Lyase</keyword>
<evidence type="ECO:0000256" key="8">
    <source>
        <dbReference type="ARBA" id="ARBA00023204"/>
    </source>
</evidence>
<dbReference type="InterPro" id="IPR003265">
    <property type="entry name" value="HhH-GPD_domain"/>
</dbReference>
<keyword evidence="10" id="KW-0238">DNA-binding</keyword>
<dbReference type="SMART" id="SM00478">
    <property type="entry name" value="ENDO3c"/>
    <property type="match status" value="1"/>
</dbReference>
<feature type="binding site" evidence="10">
    <location>
        <position position="195"/>
    </location>
    <ligand>
        <name>[4Fe-4S] cluster</name>
        <dbReference type="ChEBI" id="CHEBI:49883"/>
    </ligand>
</feature>
<protein>
    <recommendedName>
        <fullName evidence="10">Endonuclease III</fullName>
        <ecNumber evidence="10">4.2.99.18</ecNumber>
    </recommendedName>
    <alternativeName>
        <fullName evidence="10">DNA-(apurinic or apyrimidinic site) lyase</fullName>
    </alternativeName>
</protein>
<comment type="function">
    <text evidence="10">DNA repair enzyme that has both DNA N-glycosylase activity and AP-lyase activity. The DNA N-glycosylase activity releases various damaged pyrimidines from DNA by cleaving the N-glycosidic bond, leaving an AP (apurinic/apyrimidinic) site. The AP-lyase activity cleaves the phosphodiester bond 3' to the AP site by a beta-elimination, leaving a 3'-terminal unsaturated sugar and a product with a terminal 5'-phosphate.</text>
</comment>
<feature type="binding site" evidence="10">
    <location>
        <position position="198"/>
    </location>
    <ligand>
        <name>[4Fe-4S] cluster</name>
        <dbReference type="ChEBI" id="CHEBI:49883"/>
    </ligand>
</feature>
<keyword evidence="3 10" id="KW-0479">Metal-binding</keyword>
<evidence type="ECO:0000256" key="2">
    <source>
        <dbReference type="ARBA" id="ARBA00022485"/>
    </source>
</evidence>
<dbReference type="GO" id="GO:0046872">
    <property type="term" value="F:metal ion binding"/>
    <property type="evidence" value="ECO:0007669"/>
    <property type="project" value="UniProtKB-KW"/>
</dbReference>
<evidence type="ECO:0000313" key="12">
    <source>
        <dbReference type="EMBL" id="VYS91434.1"/>
    </source>
</evidence>
<dbReference type="InterPro" id="IPR011257">
    <property type="entry name" value="DNA_glycosylase"/>
</dbReference>
<organism evidence="12">
    <name type="scientific">uncultured Anaerotruncus sp</name>
    <dbReference type="NCBI Taxonomy" id="905011"/>
    <lineage>
        <taxon>Bacteria</taxon>
        <taxon>Bacillati</taxon>
        <taxon>Bacillota</taxon>
        <taxon>Clostridia</taxon>
        <taxon>Eubacteriales</taxon>
        <taxon>Oscillospiraceae</taxon>
        <taxon>Anaerotruncus</taxon>
        <taxon>environmental samples</taxon>
    </lineage>
</organism>
<gene>
    <name evidence="12" type="primary">pdg</name>
    <name evidence="10" type="synonym">nth</name>
    <name evidence="12" type="ORF">AULFYP135_00887</name>
</gene>
<dbReference type="PIRSF" id="PIRSF001435">
    <property type="entry name" value="Nth"/>
    <property type="match status" value="1"/>
</dbReference>
<evidence type="ECO:0000256" key="5">
    <source>
        <dbReference type="ARBA" id="ARBA00022801"/>
    </source>
</evidence>
<dbReference type="HAMAP" id="MF_00942">
    <property type="entry name" value="Nth"/>
    <property type="match status" value="1"/>
</dbReference>
<keyword evidence="2 10" id="KW-0004">4Fe-4S</keyword>
<dbReference type="InterPro" id="IPR023170">
    <property type="entry name" value="HhH_base_excis_C"/>
</dbReference>
<dbReference type="PANTHER" id="PTHR10359:SF18">
    <property type="entry name" value="ENDONUCLEASE III"/>
    <property type="match status" value="1"/>
</dbReference>
<keyword evidence="9 10" id="KW-0326">Glycosidase</keyword>
<keyword evidence="5 10" id="KW-0378">Hydrolase</keyword>
<dbReference type="Gene3D" id="1.10.1670.10">
    <property type="entry name" value="Helix-hairpin-Helix base-excision DNA repair enzymes (C-terminal)"/>
    <property type="match status" value="1"/>
</dbReference>
<dbReference type="InterPro" id="IPR005759">
    <property type="entry name" value="Nth"/>
</dbReference>
<dbReference type="FunFam" id="1.10.340.30:FF:000001">
    <property type="entry name" value="Endonuclease III"/>
    <property type="match status" value="1"/>
</dbReference>
<dbReference type="GO" id="GO:0003677">
    <property type="term" value="F:DNA binding"/>
    <property type="evidence" value="ECO:0007669"/>
    <property type="project" value="UniProtKB-UniRule"/>
</dbReference>
<comment type="catalytic activity">
    <reaction evidence="10">
        <text>2'-deoxyribonucleotide-(2'-deoxyribose 5'-phosphate)-2'-deoxyribonucleotide-DNA = a 3'-end 2'-deoxyribonucleotide-(2,3-dehydro-2,3-deoxyribose 5'-phosphate)-DNA + a 5'-end 5'-phospho-2'-deoxyribonucleoside-DNA + H(+)</text>
        <dbReference type="Rhea" id="RHEA:66592"/>
        <dbReference type="Rhea" id="RHEA-COMP:13180"/>
        <dbReference type="Rhea" id="RHEA-COMP:16897"/>
        <dbReference type="Rhea" id="RHEA-COMP:17067"/>
        <dbReference type="ChEBI" id="CHEBI:15378"/>
        <dbReference type="ChEBI" id="CHEBI:136412"/>
        <dbReference type="ChEBI" id="CHEBI:157695"/>
        <dbReference type="ChEBI" id="CHEBI:167181"/>
        <dbReference type="EC" id="4.2.99.18"/>
    </reaction>
</comment>
<dbReference type="PANTHER" id="PTHR10359">
    <property type="entry name" value="A/G-SPECIFIC ADENINE GLYCOSYLASE/ENDONUCLEASE III"/>
    <property type="match status" value="1"/>
</dbReference>
<feature type="domain" description="HhH-GPD" evidence="11">
    <location>
        <begin position="39"/>
        <end position="186"/>
    </location>
</feature>
<name>A0A6N2SEM7_9FIRM</name>
<evidence type="ECO:0000256" key="9">
    <source>
        <dbReference type="ARBA" id="ARBA00023295"/>
    </source>
</evidence>
<comment type="similarity">
    <text evidence="1 10">Belongs to the Nth/MutY family.</text>
</comment>
<dbReference type="GO" id="GO:0006285">
    <property type="term" value="P:base-excision repair, AP site formation"/>
    <property type="evidence" value="ECO:0007669"/>
    <property type="project" value="TreeGrafter"/>
</dbReference>
<feature type="binding site" evidence="10">
    <location>
        <position position="204"/>
    </location>
    <ligand>
        <name>[4Fe-4S] cluster</name>
        <dbReference type="ChEBI" id="CHEBI:49883"/>
    </ligand>
</feature>
<evidence type="ECO:0000256" key="1">
    <source>
        <dbReference type="ARBA" id="ARBA00008343"/>
    </source>
</evidence>
<dbReference type="GO" id="GO:0140078">
    <property type="term" value="F:class I DNA-(apurinic or apyrimidinic site) endonuclease activity"/>
    <property type="evidence" value="ECO:0007669"/>
    <property type="project" value="UniProtKB-EC"/>
</dbReference>
<reference evidence="12" key="1">
    <citation type="submission" date="2019-11" db="EMBL/GenBank/DDBJ databases">
        <authorList>
            <person name="Feng L."/>
        </authorList>
    </citation>
    <scope>NUCLEOTIDE SEQUENCE</scope>
    <source>
        <strain evidence="12">AundefinedLFYP135</strain>
    </source>
</reference>
<evidence type="ECO:0000256" key="7">
    <source>
        <dbReference type="ARBA" id="ARBA00023014"/>
    </source>
</evidence>
<evidence type="ECO:0000256" key="10">
    <source>
        <dbReference type="HAMAP-Rule" id="MF_00942"/>
    </source>
</evidence>
<sequence>MRKKERAQMAVDLLKEEYPDAICSLEYERPYELLISTRLSAQCTDARVNIVTKDLFAKYTSLEMLANADLAELESIIRPCGLYKTKARDIINLSRMLIDEYDSQLPPSLEELTKLPGIGRKTANLIMGDIFHQPAYVCDTHCIRITNLLGLTTTKDPLKTENELRDCLPPEESNDFCHRLVLHGRAVCKARSPQCEICCLQPCCKHYQDSLKKK</sequence>
<evidence type="ECO:0000256" key="6">
    <source>
        <dbReference type="ARBA" id="ARBA00023004"/>
    </source>
</evidence>
<dbReference type="GO" id="GO:0051539">
    <property type="term" value="F:4 iron, 4 sulfur cluster binding"/>
    <property type="evidence" value="ECO:0007669"/>
    <property type="project" value="UniProtKB-UniRule"/>
</dbReference>
<dbReference type="EC" id="4.2.99.18" evidence="10"/>
<accession>A0A6N2SEM7</accession>
<comment type="cofactor">
    <cofactor evidence="10">
        <name>[4Fe-4S] cluster</name>
        <dbReference type="ChEBI" id="CHEBI:49883"/>
    </cofactor>
    <text evidence="10">Binds 1 [4Fe-4S] cluster.</text>
</comment>
<keyword evidence="6 10" id="KW-0408">Iron</keyword>
<dbReference type="EMBL" id="CACRSL010000003">
    <property type="protein sequence ID" value="VYS91434.1"/>
    <property type="molecule type" value="Genomic_DNA"/>
</dbReference>
<keyword evidence="7 10" id="KW-0411">Iron-sulfur</keyword>
<dbReference type="CDD" id="cd00056">
    <property type="entry name" value="ENDO3c"/>
    <property type="match status" value="1"/>
</dbReference>
<proteinExistence type="inferred from homology"/>
<keyword evidence="8 10" id="KW-0234">DNA repair</keyword>
<dbReference type="AlphaFoldDB" id="A0A6N2SEM7"/>